<evidence type="ECO:0000256" key="9">
    <source>
        <dbReference type="PIRNR" id="PIRNR000017"/>
    </source>
</evidence>
<keyword evidence="6 9" id="KW-0479">Metal-binding</keyword>
<keyword evidence="5 9" id="KW-0349">Heme</keyword>
<evidence type="ECO:0000256" key="2">
    <source>
        <dbReference type="ARBA" id="ARBA00015978"/>
    </source>
</evidence>
<evidence type="ECO:0000256" key="8">
    <source>
        <dbReference type="ARBA" id="ARBA00023004"/>
    </source>
</evidence>
<gene>
    <name evidence="11" type="ORF">B5J99_08605</name>
</gene>
<dbReference type="RefSeq" id="WP_054133600.1">
    <property type="nucleotide sequence ID" value="NZ_CP020083.1"/>
</dbReference>
<evidence type="ECO:0000256" key="10">
    <source>
        <dbReference type="SAM" id="SignalP"/>
    </source>
</evidence>
<keyword evidence="3 9" id="KW-0813">Transport</keyword>
<dbReference type="GeneID" id="303485628"/>
<keyword evidence="9" id="KW-0674">Reaction center</keyword>
<dbReference type="InterPro" id="IPR036280">
    <property type="entry name" value="Multihaem_cyt_sf"/>
</dbReference>
<dbReference type="EMBL" id="CP020083">
    <property type="protein sequence ID" value="ASR51521.1"/>
    <property type="molecule type" value="Genomic_DNA"/>
</dbReference>
<comment type="function">
    <text evidence="1 9">The reaction center of purple bacteria contains a tightly bound cytochrome molecule which re-reduces the photo oxidized primary electron donor.</text>
</comment>
<protein>
    <recommendedName>
        <fullName evidence="2 9">Photosynthetic reaction center cytochrome c subunit</fullName>
    </recommendedName>
</protein>
<dbReference type="InterPro" id="IPR023119">
    <property type="entry name" value="Multihaem_cyt_PRC_cyt_su-like"/>
</dbReference>
<dbReference type="PIRSF" id="PIRSF000017">
    <property type="entry name" value="RC_cytochrome"/>
    <property type="match status" value="1"/>
</dbReference>
<dbReference type="InterPro" id="IPR003158">
    <property type="entry name" value="Photosyn_RC_cyt_c-su"/>
</dbReference>
<dbReference type="Gene3D" id="1.10.468.10">
    <property type="entry name" value="Photosynthetic Reaction Center, subunit C, domain 2"/>
    <property type="match status" value="2"/>
</dbReference>
<evidence type="ECO:0000256" key="7">
    <source>
        <dbReference type="ARBA" id="ARBA00022982"/>
    </source>
</evidence>
<accession>A0ABN5B5S1</accession>
<evidence type="ECO:0000313" key="11">
    <source>
        <dbReference type="EMBL" id="ASR51521.1"/>
    </source>
</evidence>
<dbReference type="Proteomes" id="UP000258016">
    <property type="component" value="Chromosome"/>
</dbReference>
<keyword evidence="8 9" id="KW-0408">Iron</keyword>
<organism evidence="11 12">
    <name type="scientific">Blastomonas fulva</name>
    <dbReference type="NCBI Taxonomy" id="1550728"/>
    <lineage>
        <taxon>Bacteria</taxon>
        <taxon>Pseudomonadati</taxon>
        <taxon>Pseudomonadota</taxon>
        <taxon>Alphaproteobacteria</taxon>
        <taxon>Sphingomonadales</taxon>
        <taxon>Sphingomonadaceae</taxon>
        <taxon>Blastomonas</taxon>
    </lineage>
</organism>
<reference evidence="11 12" key="1">
    <citation type="submission" date="2017-03" db="EMBL/GenBank/DDBJ databases">
        <title>Complete genome sequence of Blastomonas fulva degrading microcsystin LR.</title>
        <authorList>
            <person name="Lee H.-g."/>
            <person name="Jin L."/>
            <person name="oh H.-M."/>
        </authorList>
    </citation>
    <scope>NUCLEOTIDE SEQUENCE [LARGE SCALE GENOMIC DNA]</scope>
    <source>
        <strain evidence="11 12">T2</strain>
    </source>
</reference>
<keyword evidence="4 9" id="KW-0602">Photosynthesis</keyword>
<dbReference type="CDD" id="cd09224">
    <property type="entry name" value="CytoC_RC"/>
    <property type="match status" value="1"/>
</dbReference>
<evidence type="ECO:0000313" key="12">
    <source>
        <dbReference type="Proteomes" id="UP000258016"/>
    </source>
</evidence>
<dbReference type="SUPFAM" id="SSF48695">
    <property type="entry name" value="Multiheme cytochromes"/>
    <property type="match status" value="1"/>
</dbReference>
<keyword evidence="12" id="KW-1185">Reference proteome</keyword>
<evidence type="ECO:0000256" key="4">
    <source>
        <dbReference type="ARBA" id="ARBA00022531"/>
    </source>
</evidence>
<evidence type="ECO:0000256" key="6">
    <source>
        <dbReference type="ARBA" id="ARBA00022723"/>
    </source>
</evidence>
<keyword evidence="7 9" id="KW-0249">Electron transport</keyword>
<evidence type="ECO:0000256" key="5">
    <source>
        <dbReference type="ARBA" id="ARBA00022617"/>
    </source>
</evidence>
<dbReference type="Pfam" id="PF02276">
    <property type="entry name" value="CytoC_RC"/>
    <property type="match status" value="1"/>
</dbReference>
<feature type="signal peptide" evidence="10">
    <location>
        <begin position="1"/>
        <end position="21"/>
    </location>
</feature>
<dbReference type="NCBIfam" id="NF040706">
    <property type="entry name" value="photo_cyt_PufC"/>
    <property type="match status" value="1"/>
</dbReference>
<sequence>MLSLSKLTAMGALAIAGLALAGCELGPKQSQQTGYRGTGIVQIVDPQNVVAPGDVPPPPYALPAPSGPKAGEVYQNVKVLANVSQEEFDYTMAAITQWIVPADAPAEEAGCNYCHNAENLADDSKYTKVVARRMIQMTQNINQNYSDHVKQTGVTCYTCHRGNAVPKYVWTDPRPSDGRLMGNKRGQNTPDPSVAYASLPVGTYAKYMRGNSGPARVISKTIHPTTANRQSVKDAEGNYAIMMHLSQSLGVNCTYCHNSRSFARWEQSSPQRALAWYGLQMVKNTNEEYIHPLASVFPANRLGPQGDPYKTNCATCHQMQRKPLGGAQMAKDYPALRTVGPVVAPAVPGAAPATGAAAAAAAPAAAAAAGN</sequence>
<dbReference type="PROSITE" id="PS51257">
    <property type="entry name" value="PROKAR_LIPOPROTEIN"/>
    <property type="match status" value="1"/>
</dbReference>
<proteinExistence type="predicted"/>
<comment type="PTM">
    <text evidence="9">Binds 4 heme groups per subunit.</text>
</comment>
<feature type="chain" id="PRO_5045672449" description="Photosynthetic reaction center cytochrome c subunit" evidence="10">
    <location>
        <begin position="22"/>
        <end position="371"/>
    </location>
</feature>
<keyword evidence="10" id="KW-0732">Signal</keyword>
<name>A0ABN5B5S1_9SPHN</name>
<evidence type="ECO:0000256" key="1">
    <source>
        <dbReference type="ARBA" id="ARBA00003196"/>
    </source>
</evidence>
<evidence type="ECO:0000256" key="3">
    <source>
        <dbReference type="ARBA" id="ARBA00022448"/>
    </source>
</evidence>